<dbReference type="SUPFAM" id="SSF46785">
    <property type="entry name" value="Winged helix' DNA-binding domain"/>
    <property type="match status" value="1"/>
</dbReference>
<dbReference type="PROSITE" id="PS00583">
    <property type="entry name" value="PFKB_KINASES_1"/>
    <property type="match status" value="1"/>
</dbReference>
<dbReference type="eggNOG" id="COG1522">
    <property type="taxonomic scope" value="Bacteria"/>
</dbReference>
<dbReference type="GO" id="GO:0016798">
    <property type="term" value="F:hydrolase activity, acting on glycosyl bonds"/>
    <property type="evidence" value="ECO:0007669"/>
    <property type="project" value="TreeGrafter"/>
</dbReference>
<dbReference type="InterPro" id="IPR002173">
    <property type="entry name" value="Carboh/pur_kinase_PfkB_CS"/>
</dbReference>
<dbReference type="InterPro" id="IPR011611">
    <property type="entry name" value="PfkB_dom"/>
</dbReference>
<dbReference type="InterPro" id="IPR036390">
    <property type="entry name" value="WH_DNA-bd_sf"/>
</dbReference>
<protein>
    <submittedName>
        <fullName evidence="4">Carbohydrate kinase</fullName>
    </submittedName>
</protein>
<keyword evidence="5" id="KW-1185">Reference proteome</keyword>
<name>A0A0A3IQK7_9BACI</name>
<dbReference type="CDD" id="cd00093">
    <property type="entry name" value="HTH_XRE"/>
    <property type="match status" value="1"/>
</dbReference>
<dbReference type="GO" id="GO:0004730">
    <property type="term" value="F:pseudouridylate synthase activity"/>
    <property type="evidence" value="ECO:0007669"/>
    <property type="project" value="TreeGrafter"/>
</dbReference>
<evidence type="ECO:0000259" key="3">
    <source>
        <dbReference type="SMART" id="SM00419"/>
    </source>
</evidence>
<evidence type="ECO:0000256" key="1">
    <source>
        <dbReference type="ARBA" id="ARBA00022679"/>
    </source>
</evidence>
<keyword evidence="2 4" id="KW-0418">Kinase</keyword>
<dbReference type="InterPro" id="IPR036388">
    <property type="entry name" value="WH-like_DNA-bd_sf"/>
</dbReference>
<comment type="caution">
    <text evidence="4">The sequence shown here is derived from an EMBL/GenBank/DDBJ whole genome shotgun (WGS) entry which is preliminary data.</text>
</comment>
<dbReference type="PANTHER" id="PTHR42909">
    <property type="entry name" value="ZGC:136858"/>
    <property type="match status" value="1"/>
</dbReference>
<gene>
    <name evidence="4" type="ORF">CD32_04820</name>
</gene>
<proteinExistence type="predicted"/>
<dbReference type="Gene3D" id="1.10.10.10">
    <property type="entry name" value="Winged helix-like DNA-binding domain superfamily/Winged helix DNA-binding domain"/>
    <property type="match status" value="1"/>
</dbReference>
<evidence type="ECO:0000256" key="2">
    <source>
        <dbReference type="ARBA" id="ARBA00022777"/>
    </source>
</evidence>
<reference evidence="4 5" key="1">
    <citation type="submission" date="2014-02" db="EMBL/GenBank/DDBJ databases">
        <title>Draft genome sequence of Lysinibacillus odysseyi NBRC 100172.</title>
        <authorList>
            <person name="Zhang F."/>
            <person name="Wang G."/>
            <person name="Zhang L."/>
        </authorList>
    </citation>
    <scope>NUCLEOTIDE SEQUENCE [LARGE SCALE GENOMIC DNA]</scope>
    <source>
        <strain evidence="4 5">NBRC 100172</strain>
    </source>
</reference>
<dbReference type="GO" id="GO:0005737">
    <property type="term" value="C:cytoplasm"/>
    <property type="evidence" value="ECO:0007669"/>
    <property type="project" value="TreeGrafter"/>
</dbReference>
<dbReference type="Proteomes" id="UP000030437">
    <property type="component" value="Unassembled WGS sequence"/>
</dbReference>
<evidence type="ECO:0000313" key="5">
    <source>
        <dbReference type="Proteomes" id="UP000030437"/>
    </source>
</evidence>
<dbReference type="RefSeq" id="WP_036151876.1">
    <property type="nucleotide sequence ID" value="NZ_AVCX01000013.1"/>
</dbReference>
<dbReference type="PROSITE" id="PS00584">
    <property type="entry name" value="PFKB_KINASES_2"/>
    <property type="match status" value="1"/>
</dbReference>
<dbReference type="Pfam" id="PF00294">
    <property type="entry name" value="PfkB"/>
    <property type="match status" value="1"/>
</dbReference>
<accession>A0A0A3IQK7</accession>
<keyword evidence="1" id="KW-0808">Transferase</keyword>
<dbReference type="InterPro" id="IPR029056">
    <property type="entry name" value="Ribokinase-like"/>
</dbReference>
<dbReference type="CDD" id="cd01941">
    <property type="entry name" value="YeiC_kinase_like"/>
    <property type="match status" value="1"/>
</dbReference>
<dbReference type="Gene3D" id="3.40.1190.20">
    <property type="match status" value="1"/>
</dbReference>
<dbReference type="GO" id="GO:0006355">
    <property type="term" value="P:regulation of DNA-templated transcription"/>
    <property type="evidence" value="ECO:0007669"/>
    <property type="project" value="InterPro"/>
</dbReference>
<dbReference type="Pfam" id="PF13412">
    <property type="entry name" value="HTH_24"/>
    <property type="match status" value="1"/>
</dbReference>
<dbReference type="InterPro" id="IPR001387">
    <property type="entry name" value="Cro/C1-type_HTH"/>
</dbReference>
<dbReference type="GO" id="GO:0003677">
    <property type="term" value="F:DNA binding"/>
    <property type="evidence" value="ECO:0007669"/>
    <property type="project" value="InterPro"/>
</dbReference>
<dbReference type="EMBL" id="JPVP01000049">
    <property type="protein sequence ID" value="KGR87054.1"/>
    <property type="molecule type" value="Genomic_DNA"/>
</dbReference>
<feature type="domain" description="HTH crp-type" evidence="3">
    <location>
        <begin position="10"/>
        <end position="56"/>
    </location>
</feature>
<dbReference type="SMART" id="SM00419">
    <property type="entry name" value="HTH_CRP"/>
    <property type="match status" value="1"/>
</dbReference>
<evidence type="ECO:0000313" key="4">
    <source>
        <dbReference type="EMBL" id="KGR87054.1"/>
    </source>
</evidence>
<dbReference type="GO" id="GO:0016301">
    <property type="term" value="F:kinase activity"/>
    <property type="evidence" value="ECO:0007669"/>
    <property type="project" value="UniProtKB-KW"/>
</dbReference>
<organism evidence="4 5">
    <name type="scientific">Lysinibacillus odysseyi 34hs-1 = NBRC 100172</name>
    <dbReference type="NCBI Taxonomy" id="1220589"/>
    <lineage>
        <taxon>Bacteria</taxon>
        <taxon>Bacillati</taxon>
        <taxon>Bacillota</taxon>
        <taxon>Bacilli</taxon>
        <taxon>Bacillales</taxon>
        <taxon>Bacillaceae</taxon>
        <taxon>Lysinibacillus</taxon>
    </lineage>
</organism>
<dbReference type="OrthoDB" id="9806249at2"/>
<dbReference type="SUPFAM" id="SSF53613">
    <property type="entry name" value="Ribokinase-like"/>
    <property type="match status" value="1"/>
</dbReference>
<dbReference type="eggNOG" id="COG0524">
    <property type="taxonomic scope" value="Bacteria"/>
</dbReference>
<dbReference type="AlphaFoldDB" id="A0A0A3IQK7"/>
<dbReference type="STRING" id="1220589.CD32_04820"/>
<sequence>MNEKEHLVLGLIRENPYLSQQEMAEKVGLSRPALANIISSLTKKGEVLGRAYILPEKKAIVAIGGANVDRKFHIEGTVQLETSNPANVTASVGGVARNIAENLGRLGNEVKLLTMIGADHDGEKIKQHSEEFISFEMTEVLTDKSTGSYSAVLTHDGELVIAMADMEIYKELVPSTLAKYESRIVDARCIVVDLNAPRETVEYIMNLARTRKVPLAVIPVSSPKMSHMPEDLHGLTYFISNRDEIETYLQCSLQTEKDYEKAVSELLKKGVDHVVITLGGNGVITGHNGNIERLDALPIERIVDVTGAGDAFVSAFLHAILHKEPFRDAVSFGLYNASRTLQCKATVREDLSVNELSIWREL</sequence>
<dbReference type="InterPro" id="IPR012318">
    <property type="entry name" value="HTH_CRP"/>
</dbReference>
<dbReference type="PANTHER" id="PTHR42909:SF4">
    <property type="entry name" value="CARBOHYDRATE KINASE, PFKB FAMILY"/>
    <property type="match status" value="1"/>
</dbReference>